<accession>A0A0C3CLH0</accession>
<dbReference type="EMBL" id="KN832878">
    <property type="protein sequence ID" value="KIM99853.1"/>
    <property type="molecule type" value="Genomic_DNA"/>
</dbReference>
<proteinExistence type="predicted"/>
<dbReference type="HOGENOM" id="CLU_809195_0_0_1"/>
<evidence type="ECO:0000313" key="3">
    <source>
        <dbReference type="Proteomes" id="UP000054321"/>
    </source>
</evidence>
<protein>
    <recommendedName>
        <fullName evidence="1">Ubiquitin-like domain-containing protein</fullName>
    </recommendedName>
</protein>
<dbReference type="Pfam" id="PF22893">
    <property type="entry name" value="ULD_2"/>
    <property type="match status" value="1"/>
</dbReference>
<gene>
    <name evidence="2" type="ORF">OIDMADRAFT_125485</name>
</gene>
<organism evidence="2 3">
    <name type="scientific">Oidiodendron maius (strain Zn)</name>
    <dbReference type="NCBI Taxonomy" id="913774"/>
    <lineage>
        <taxon>Eukaryota</taxon>
        <taxon>Fungi</taxon>
        <taxon>Dikarya</taxon>
        <taxon>Ascomycota</taxon>
        <taxon>Pezizomycotina</taxon>
        <taxon>Leotiomycetes</taxon>
        <taxon>Leotiomycetes incertae sedis</taxon>
        <taxon>Myxotrichaceae</taxon>
        <taxon>Oidiodendron</taxon>
    </lineage>
</organism>
<dbReference type="PANTHER" id="PTHR38886">
    <property type="entry name" value="SESA DOMAIN-CONTAINING PROTEIN"/>
    <property type="match status" value="1"/>
</dbReference>
<name>A0A0C3CLH0_OIDMZ</name>
<reference evidence="3" key="2">
    <citation type="submission" date="2015-01" db="EMBL/GenBank/DDBJ databases">
        <title>Evolutionary Origins and Diversification of the Mycorrhizal Mutualists.</title>
        <authorList>
            <consortium name="DOE Joint Genome Institute"/>
            <consortium name="Mycorrhizal Genomics Consortium"/>
            <person name="Kohler A."/>
            <person name="Kuo A."/>
            <person name="Nagy L.G."/>
            <person name="Floudas D."/>
            <person name="Copeland A."/>
            <person name="Barry K.W."/>
            <person name="Cichocki N."/>
            <person name="Veneault-Fourrey C."/>
            <person name="LaButti K."/>
            <person name="Lindquist E.A."/>
            <person name="Lipzen A."/>
            <person name="Lundell T."/>
            <person name="Morin E."/>
            <person name="Murat C."/>
            <person name="Riley R."/>
            <person name="Ohm R."/>
            <person name="Sun H."/>
            <person name="Tunlid A."/>
            <person name="Henrissat B."/>
            <person name="Grigoriev I.V."/>
            <person name="Hibbett D.S."/>
            <person name="Martin F."/>
        </authorList>
    </citation>
    <scope>NUCLEOTIDE SEQUENCE [LARGE SCALE GENOMIC DNA]</scope>
    <source>
        <strain evidence="3">Zn</strain>
    </source>
</reference>
<dbReference type="OrthoDB" id="3045089at2759"/>
<reference evidence="2 3" key="1">
    <citation type="submission" date="2014-04" db="EMBL/GenBank/DDBJ databases">
        <authorList>
            <consortium name="DOE Joint Genome Institute"/>
            <person name="Kuo A."/>
            <person name="Martino E."/>
            <person name="Perotto S."/>
            <person name="Kohler A."/>
            <person name="Nagy L.G."/>
            <person name="Floudas D."/>
            <person name="Copeland A."/>
            <person name="Barry K.W."/>
            <person name="Cichocki N."/>
            <person name="Veneault-Fourrey C."/>
            <person name="LaButti K."/>
            <person name="Lindquist E.A."/>
            <person name="Lipzen A."/>
            <person name="Lundell T."/>
            <person name="Morin E."/>
            <person name="Murat C."/>
            <person name="Sun H."/>
            <person name="Tunlid A."/>
            <person name="Henrissat B."/>
            <person name="Grigoriev I.V."/>
            <person name="Hibbett D.S."/>
            <person name="Martin F."/>
            <person name="Nordberg H.P."/>
            <person name="Cantor M.N."/>
            <person name="Hua S.X."/>
        </authorList>
    </citation>
    <scope>NUCLEOTIDE SEQUENCE [LARGE SCALE GENOMIC DNA]</scope>
    <source>
        <strain evidence="2 3">Zn</strain>
    </source>
</reference>
<dbReference type="InterPro" id="IPR054464">
    <property type="entry name" value="ULD_fung"/>
</dbReference>
<keyword evidence="3" id="KW-1185">Reference proteome</keyword>
<feature type="domain" description="Ubiquitin-like" evidence="1">
    <location>
        <begin position="230"/>
        <end position="308"/>
    </location>
</feature>
<evidence type="ECO:0000313" key="2">
    <source>
        <dbReference type="EMBL" id="KIM99853.1"/>
    </source>
</evidence>
<dbReference type="PANTHER" id="PTHR38886:SF1">
    <property type="entry name" value="NACHT-NTPASE AND P-LOOP NTPASES N-TERMINAL DOMAIN-CONTAINING PROTEIN"/>
    <property type="match status" value="1"/>
</dbReference>
<dbReference type="InParanoid" id="A0A0C3CLH0"/>
<dbReference type="AlphaFoldDB" id="A0A0C3CLH0"/>
<sequence length="339" mass="38191">MSFGFSIGDFIAGATLIKEIISALRGAAKLEYRELELELYGLQRALDELEHLRPGPGQEVAVNSVKAAALMCRYPLEEFQANLKRYQLLLQHGHHRKLDVVEGWVRKVQWNISMPDEVQKLRAYIAAHVGSLNMRLLTLGLTTVIVAQAEASERDSLIQNELDGQRRIVNENTAKVGTIYTLITNQVVPQLQSLVGLAEKVWTTNLQILAFFTKLQNNQTQIDVRHTWFQEPLRLNDAFGRTIPIPVEFRWSTLEAIIHDQFCCSPGSEKVFAGEYEIFDTEDSSRLITQQNFSLLRPGSSITMAMVIGRYEGGVKDKCPKPGCKSKIYTKSKAGGLIW</sequence>
<dbReference type="Proteomes" id="UP000054321">
    <property type="component" value="Unassembled WGS sequence"/>
</dbReference>
<evidence type="ECO:0000259" key="1">
    <source>
        <dbReference type="Pfam" id="PF22893"/>
    </source>
</evidence>